<feature type="transmembrane region" description="Helical" evidence="3">
    <location>
        <begin position="51"/>
        <end position="69"/>
    </location>
</feature>
<reference evidence="4 5" key="1">
    <citation type="submission" date="2023-08" db="EMBL/GenBank/DDBJ databases">
        <title>A Necator americanus chromosomal reference genome.</title>
        <authorList>
            <person name="Ilik V."/>
            <person name="Petrzelkova K.J."/>
            <person name="Pardy F."/>
            <person name="Fuh T."/>
            <person name="Niatou-Singa F.S."/>
            <person name="Gouil Q."/>
            <person name="Baker L."/>
            <person name="Ritchie M.E."/>
            <person name="Jex A.R."/>
            <person name="Gazzola D."/>
            <person name="Li H."/>
            <person name="Toshio Fujiwara R."/>
            <person name="Zhan B."/>
            <person name="Aroian R.V."/>
            <person name="Pafco B."/>
            <person name="Schwarz E.M."/>
        </authorList>
    </citation>
    <scope>NUCLEOTIDE SEQUENCE [LARGE SCALE GENOMIC DNA]</scope>
    <source>
        <strain evidence="4 5">Aroian</strain>
        <tissue evidence="4">Whole animal</tissue>
    </source>
</reference>
<keyword evidence="3" id="KW-0812">Transmembrane</keyword>
<evidence type="ECO:0000256" key="2">
    <source>
        <dbReference type="SAM" id="MobiDB-lite"/>
    </source>
</evidence>
<evidence type="ECO:0000256" key="3">
    <source>
        <dbReference type="SAM" id="Phobius"/>
    </source>
</evidence>
<gene>
    <name evidence="4" type="primary">Necator_chrIV.g14589</name>
    <name evidence="4" type="ORF">RB195_001294</name>
</gene>
<dbReference type="PANTHER" id="PTHR11801">
    <property type="entry name" value="SIGNAL TRANSDUCER AND ACTIVATOR OF TRANSCRIPTION"/>
    <property type="match status" value="1"/>
</dbReference>
<keyword evidence="3" id="KW-0472">Membrane</keyword>
<keyword evidence="1" id="KW-0727">SH2 domain</keyword>
<accession>A0ABR1DDS7</accession>
<protein>
    <submittedName>
        <fullName evidence="4">Uncharacterized protein</fullName>
    </submittedName>
</protein>
<evidence type="ECO:0000256" key="1">
    <source>
        <dbReference type="ARBA" id="ARBA00022999"/>
    </source>
</evidence>
<evidence type="ECO:0000313" key="4">
    <source>
        <dbReference type="EMBL" id="KAK6748584.1"/>
    </source>
</evidence>
<sequence>MSNFYVTLVLGSDASAIPVLGERATLQQQTRVIVSLSPRNRRANPRFRRSLRSFLLSTLLFVYIFYSVITHRRMTSAGYPHHDPPLHKIVHDLLCLLHGVRKIVESADDPVKTLLTQLLCVYEKRIENLDNETLLSAFMVEWIRLTWSLLSVISRLSSRFIDPRHVDQEEQQLTKRLNIKLFDLINKARPVRPPPTMLENDYRWVQFYGLLAPTLTTLHDLYSQLDNPLPSLDSAIATFGDAQLRPCVESFRDLCKSHSTSIFSSLRAAQLDRMANFHEIPEEKLKLAASYYTSLLYTLGILASRLQGFRFELQCKFPFSMSDPVRGLLDIVYLTVDQLVADCLFAAEPSTNAILVTNNLFQFNCDSLAHAVTYKHFDVQIVSEETAQAVQIQMNKVRDGTFSPHLPGNFPSAALLAMKPTSGVKRNNATASAEGGNTAHKKSDVNSKESVMLTPSYSDKLSTWQATYPHLLCTTRQKDTVLLDNRAGQVGKRPVFYFYIRATTFSPSGVLSYARSLSLPFTIATRRNQDCQVQRMMSSYTATCFWLYGTSTLDGLIFNWSDTGIKWSRFKQLYQAYFTVNAEVKRPLSDVDFQLMKEKMECEDCREYSAAEGDEPLLTFKNVLCPHLRYECEQNNLRFSIWRGILEVLQIFQDARTNVKQLWDDFILHGLTDINEINEMLLAQPASVMYLRISYVAGGSICISTRGERGIVHLEPIELKKLQAKSAFEYLADIAESEKIEYVLTAEHSLVPVSQLIEKYKIGSDLHRVRNVQSNITHNGPLDAICEMSFTPLRIAVVTCRDTFQETGPATVPLNGYSNLVQTMTNSTSSSFAAQLHHLMKLHGKSPADVLSILGYNNLEAYQASVVYHAPQYR</sequence>
<keyword evidence="3" id="KW-1133">Transmembrane helix</keyword>
<organism evidence="4 5">
    <name type="scientific">Necator americanus</name>
    <name type="common">Human hookworm</name>
    <dbReference type="NCBI Taxonomy" id="51031"/>
    <lineage>
        <taxon>Eukaryota</taxon>
        <taxon>Metazoa</taxon>
        <taxon>Ecdysozoa</taxon>
        <taxon>Nematoda</taxon>
        <taxon>Chromadorea</taxon>
        <taxon>Rhabditida</taxon>
        <taxon>Rhabditina</taxon>
        <taxon>Rhabditomorpha</taxon>
        <taxon>Strongyloidea</taxon>
        <taxon>Ancylostomatidae</taxon>
        <taxon>Bunostominae</taxon>
        <taxon>Necator</taxon>
    </lineage>
</organism>
<evidence type="ECO:0000313" key="5">
    <source>
        <dbReference type="Proteomes" id="UP001303046"/>
    </source>
</evidence>
<keyword evidence="5" id="KW-1185">Reference proteome</keyword>
<feature type="region of interest" description="Disordered" evidence="2">
    <location>
        <begin position="426"/>
        <end position="445"/>
    </location>
</feature>
<comment type="caution">
    <text evidence="4">The sequence shown here is derived from an EMBL/GenBank/DDBJ whole genome shotgun (WGS) entry which is preliminary data.</text>
</comment>
<dbReference type="EMBL" id="JAVFWL010000004">
    <property type="protein sequence ID" value="KAK6748584.1"/>
    <property type="molecule type" value="Genomic_DNA"/>
</dbReference>
<dbReference type="Proteomes" id="UP001303046">
    <property type="component" value="Unassembled WGS sequence"/>
</dbReference>
<dbReference type="InterPro" id="IPR001217">
    <property type="entry name" value="STAT"/>
</dbReference>
<name>A0ABR1DDS7_NECAM</name>
<proteinExistence type="predicted"/>